<gene>
    <name evidence="1" type="ORF">O6H91_16G069000</name>
</gene>
<reference evidence="2" key="1">
    <citation type="journal article" date="2024" name="Proc. Natl. Acad. Sci. U.S.A.">
        <title>Extraordinary preservation of gene collinearity over three hundred million years revealed in homosporous lycophytes.</title>
        <authorList>
            <person name="Li C."/>
            <person name="Wickell D."/>
            <person name="Kuo L.Y."/>
            <person name="Chen X."/>
            <person name="Nie B."/>
            <person name="Liao X."/>
            <person name="Peng D."/>
            <person name="Ji J."/>
            <person name="Jenkins J."/>
            <person name="Williams M."/>
            <person name="Shu S."/>
            <person name="Plott C."/>
            <person name="Barry K."/>
            <person name="Rajasekar S."/>
            <person name="Grimwood J."/>
            <person name="Han X."/>
            <person name="Sun S."/>
            <person name="Hou Z."/>
            <person name="He W."/>
            <person name="Dai G."/>
            <person name="Sun C."/>
            <person name="Schmutz J."/>
            <person name="Leebens-Mack J.H."/>
            <person name="Li F.W."/>
            <person name="Wang L."/>
        </authorList>
    </citation>
    <scope>NUCLEOTIDE SEQUENCE [LARGE SCALE GENOMIC DNA]</scope>
    <source>
        <strain evidence="2">cv. PW_Plant_1</strain>
    </source>
</reference>
<accession>A0ACC2BD85</accession>
<comment type="caution">
    <text evidence="1">The sequence shown here is derived from an EMBL/GenBank/DDBJ whole genome shotgun (WGS) entry which is preliminary data.</text>
</comment>
<keyword evidence="2" id="KW-1185">Reference proteome</keyword>
<proteinExistence type="predicted"/>
<evidence type="ECO:0000313" key="2">
    <source>
        <dbReference type="Proteomes" id="UP001162992"/>
    </source>
</evidence>
<protein>
    <submittedName>
        <fullName evidence="1">Uncharacterized protein</fullName>
    </submittedName>
</protein>
<dbReference type="EMBL" id="CM055107">
    <property type="protein sequence ID" value="KAJ7527741.1"/>
    <property type="molecule type" value="Genomic_DNA"/>
</dbReference>
<sequence>MNQPLNSRDQHGDLNWVAESWDNSNAAGALEVRAYQGSRLDWDWENSMILAQSAPGAGAGECSDHGYEDHKPQILSGLVTPSMRPYIGPLSSNFGSCFPHSNIGLMEHSGIQAFGGLDLSHNLSNSSAIHGSAFGFSNFPGLPSANIHQTDYRFFDQHRNRLLGSLTSDQKSSTDVIKPNDIYSTDTHSRIGLNLGFRTYFSTEDTIFGRLGKRPRANSPGSLQVPICQAEGCKADLSNAKHYHRRHKVCELHSKAAIVIANGQNQRFCQQCSRFQPLSEFDEGKRSCRKRLADHNRRRRKPQPVASTSNVGAASEPLALKADEQEEAGISHAHGTTEGKSGLQQLKNGSSSSGSLDNSGSRTTSAVDNIQLRATSRYSPQAESSSGLCSSQSSPITVSDHSKSISVSPSMPLLWRNNNTKAPKLSCQPHDFIPQKFLQGVGGQKVTNLSLSSSEPGGLARQSKGESSCQNYHPAANTFPWLRSTLAKADLTLSATKPHQLRSETTDLNTIAAGISAECTSDIPALSPSITNLLPSRDIERSDWILKNITGRTQSPISQFKASSINSPGSLKNNQGLSFLDCTAITADTPAPHSRTPVEFLQHKSTFDSVNNDEGEATTGQITALKFPELQSLRQFGSIYDPNMNLL</sequence>
<organism evidence="1 2">
    <name type="scientific">Diphasiastrum complanatum</name>
    <name type="common">Issler's clubmoss</name>
    <name type="synonym">Lycopodium complanatum</name>
    <dbReference type="NCBI Taxonomy" id="34168"/>
    <lineage>
        <taxon>Eukaryota</taxon>
        <taxon>Viridiplantae</taxon>
        <taxon>Streptophyta</taxon>
        <taxon>Embryophyta</taxon>
        <taxon>Tracheophyta</taxon>
        <taxon>Lycopodiopsida</taxon>
        <taxon>Lycopodiales</taxon>
        <taxon>Lycopodiaceae</taxon>
        <taxon>Lycopodioideae</taxon>
        <taxon>Diphasiastrum</taxon>
    </lineage>
</organism>
<name>A0ACC2BD85_DIPCM</name>
<dbReference type="Proteomes" id="UP001162992">
    <property type="component" value="Chromosome 16"/>
</dbReference>
<evidence type="ECO:0000313" key="1">
    <source>
        <dbReference type="EMBL" id="KAJ7527741.1"/>
    </source>
</evidence>